<evidence type="ECO:0000313" key="5">
    <source>
        <dbReference type="EMBL" id="QGY46551.1"/>
    </source>
</evidence>
<accession>A0A6I6JVF8</accession>
<name>A0A6I6JVF8_9BACT</name>
<feature type="domain" description="Soluble ligand binding" evidence="4">
    <location>
        <begin position="311"/>
        <end position="359"/>
    </location>
</feature>
<dbReference type="InterPro" id="IPR049712">
    <property type="entry name" value="Poly_export"/>
</dbReference>
<evidence type="ECO:0000313" key="6">
    <source>
        <dbReference type="Proteomes" id="UP000428260"/>
    </source>
</evidence>
<dbReference type="GO" id="GO:0015159">
    <property type="term" value="F:polysaccharide transmembrane transporter activity"/>
    <property type="evidence" value="ECO:0007669"/>
    <property type="project" value="InterPro"/>
</dbReference>
<dbReference type="Pfam" id="PF10531">
    <property type="entry name" value="SLBB"/>
    <property type="match status" value="6"/>
</dbReference>
<feature type="chain" id="PRO_5026110110" evidence="2">
    <location>
        <begin position="25"/>
        <end position="774"/>
    </location>
</feature>
<sequence>MKQFRLQKIIFILPLFFCVMLATGQNVQSVDVKELSDSDIEKVRKQMQDAGLTEQEAINLARQRGASEAQIREFQQRLREGAVSIDSLSAVSNAEYNMEAMKDSSLSVRKDTFNTAVNIFGFSLFNNKKLSFEPGANIQTPKNYEIGIGDQLIINVWGNSQNNYELTVNQNGQIIVPDVGPVYVAGMPFRDAESKIKQRLTSIYADMGGNNPQTFAQINIGELRAIRVNIVGEVMSPGTYTLPATSTVFNALYLSGGPDTIGSFRNIKIIRDNKLFQTVDIYKFIVDADPSDNISLKDEDIIFVPPVERRVEVRGEFRRNTRFEIKEEETLDDLFRFAGGFTGNAWLAQVHVYRKTQQGLQIIDVLHENAENTILKDGDRIVSRKISEEFENRITIEGAVYQPGEYQWEEGVTLSALIQKAGGLKKDAFQNRGMITRENPDKTKSNIPFDVGDVVARKSDIVLQPEDSVLVKSLFDLREEPYISVSGEVLTPGEFHFSDGMTLGDAVFVADGFTEGADSTFIEVARRLSYKEAAQVNNQLVHIFTFKLDRDLRLQQGDAQFKLQPFDQISVRQAPGFRNAGKVTVKGEVKYAGQYAISEKGQRISDLVIMAGGITQYAFAEGATFERTNPILGSENIAVDLPAILAGAGGHNDLFLRDGDVLFIPEYIQTVKVSGSVQNPFSLTYEKGVSFKSYIERSGGFDSRALRRKAYVKYANGSTASKKGFIFKSYPKVLPGSEIIVPEKPAKENNNTSQWLAVASTFSSIAVAIAAVLR</sequence>
<dbReference type="PANTHER" id="PTHR33619">
    <property type="entry name" value="POLYSACCHARIDE EXPORT PROTEIN GFCE-RELATED"/>
    <property type="match status" value="1"/>
</dbReference>
<dbReference type="Proteomes" id="UP000428260">
    <property type="component" value="Chromosome"/>
</dbReference>
<feature type="domain" description="Soluble ligand binding" evidence="4">
    <location>
        <begin position="228"/>
        <end position="272"/>
    </location>
</feature>
<evidence type="ECO:0000259" key="4">
    <source>
        <dbReference type="Pfam" id="PF10531"/>
    </source>
</evidence>
<keyword evidence="5" id="KW-0762">Sugar transport</keyword>
<feature type="domain" description="Soluble ligand binding" evidence="4">
    <location>
        <begin position="671"/>
        <end position="710"/>
    </location>
</feature>
<dbReference type="AlphaFoldDB" id="A0A6I6JVF8"/>
<evidence type="ECO:0000259" key="3">
    <source>
        <dbReference type="Pfam" id="PF02563"/>
    </source>
</evidence>
<feature type="domain" description="Polysaccharide export protein N-terminal" evidence="3">
    <location>
        <begin position="140"/>
        <end position="204"/>
    </location>
</feature>
<feature type="signal peptide" evidence="2">
    <location>
        <begin position="1"/>
        <end position="24"/>
    </location>
</feature>
<dbReference type="RefSeq" id="WP_158869682.1">
    <property type="nucleotide sequence ID" value="NZ_CP046401.1"/>
</dbReference>
<keyword evidence="6" id="KW-1185">Reference proteome</keyword>
<feature type="domain" description="Soluble ligand binding" evidence="4">
    <location>
        <begin position="582"/>
        <end position="616"/>
    </location>
</feature>
<dbReference type="EMBL" id="CP046401">
    <property type="protein sequence ID" value="QGY46551.1"/>
    <property type="molecule type" value="Genomic_DNA"/>
</dbReference>
<feature type="domain" description="Soluble ligand binding" evidence="4">
    <location>
        <begin position="483"/>
        <end position="527"/>
    </location>
</feature>
<keyword evidence="5" id="KW-0813">Transport</keyword>
<dbReference type="InterPro" id="IPR019554">
    <property type="entry name" value="Soluble_ligand-bd"/>
</dbReference>
<dbReference type="InterPro" id="IPR003715">
    <property type="entry name" value="Poly_export_N"/>
</dbReference>
<dbReference type="Pfam" id="PF02563">
    <property type="entry name" value="Poly_export"/>
    <property type="match status" value="1"/>
</dbReference>
<organism evidence="5 6">
    <name type="scientific">Maribellus comscasis</name>
    <dbReference type="NCBI Taxonomy" id="2681766"/>
    <lineage>
        <taxon>Bacteria</taxon>
        <taxon>Pseudomonadati</taxon>
        <taxon>Bacteroidota</taxon>
        <taxon>Bacteroidia</taxon>
        <taxon>Marinilabiliales</taxon>
        <taxon>Prolixibacteraceae</taxon>
        <taxon>Maribellus</taxon>
    </lineage>
</organism>
<gene>
    <name evidence="5" type="ORF">GM418_23675</name>
</gene>
<dbReference type="Gene3D" id="3.30.1950.10">
    <property type="entry name" value="wza like domain"/>
    <property type="match status" value="1"/>
</dbReference>
<protein>
    <submittedName>
        <fullName evidence="5">Sugar transporter</fullName>
    </submittedName>
</protein>
<reference evidence="5 6" key="1">
    <citation type="submission" date="2019-11" db="EMBL/GenBank/DDBJ databases">
        <authorList>
            <person name="Zheng R.K."/>
            <person name="Sun C.M."/>
        </authorList>
    </citation>
    <scope>NUCLEOTIDE SEQUENCE [LARGE SCALE GENOMIC DNA]</scope>
    <source>
        <strain evidence="5 6">WC007</strain>
    </source>
</reference>
<dbReference type="Gene3D" id="3.10.560.10">
    <property type="entry name" value="Outer membrane lipoprotein wza domain like"/>
    <property type="match status" value="6"/>
</dbReference>
<feature type="domain" description="Soluble ligand binding" evidence="4">
    <location>
        <begin position="394"/>
        <end position="430"/>
    </location>
</feature>
<dbReference type="KEGG" id="mcos:GM418_23675"/>
<evidence type="ECO:0000256" key="2">
    <source>
        <dbReference type="SAM" id="SignalP"/>
    </source>
</evidence>
<evidence type="ECO:0000256" key="1">
    <source>
        <dbReference type="ARBA" id="ARBA00022729"/>
    </source>
</evidence>
<dbReference type="PANTHER" id="PTHR33619:SF3">
    <property type="entry name" value="POLYSACCHARIDE EXPORT PROTEIN GFCE-RELATED"/>
    <property type="match status" value="1"/>
</dbReference>
<proteinExistence type="predicted"/>
<keyword evidence="1 2" id="KW-0732">Signal</keyword>